<evidence type="ECO:0000256" key="4">
    <source>
        <dbReference type="ARBA" id="ARBA00022723"/>
    </source>
</evidence>
<dbReference type="SMART" id="SM00987">
    <property type="entry name" value="UreE_C"/>
    <property type="match status" value="1"/>
</dbReference>
<dbReference type="CDD" id="cd10030">
    <property type="entry name" value="UDG-F4_TTUDGA_SPO1dp_like"/>
    <property type="match status" value="1"/>
</dbReference>
<evidence type="ECO:0000256" key="8">
    <source>
        <dbReference type="ARBA" id="ARBA00023014"/>
    </source>
</evidence>
<comment type="caution">
    <text evidence="11">The sequence shown here is derived from an EMBL/GenBank/DDBJ whole genome shotgun (WGS) entry which is preliminary data.</text>
</comment>
<protein>
    <recommendedName>
        <fullName evidence="2">Type-4 uracil-DNA glycosylase</fullName>
    </recommendedName>
</protein>
<dbReference type="InterPro" id="IPR023875">
    <property type="entry name" value="DNA_repair_put"/>
</dbReference>
<proteinExistence type="inferred from homology"/>
<dbReference type="SUPFAM" id="SSF52141">
    <property type="entry name" value="Uracil-DNA glycosylase-like"/>
    <property type="match status" value="1"/>
</dbReference>
<dbReference type="Gene3D" id="3.40.470.10">
    <property type="entry name" value="Uracil-DNA glycosylase-like domain"/>
    <property type="match status" value="1"/>
</dbReference>
<keyword evidence="12" id="KW-1185">Reference proteome</keyword>
<evidence type="ECO:0000256" key="7">
    <source>
        <dbReference type="ARBA" id="ARBA00023004"/>
    </source>
</evidence>
<dbReference type="Proteomes" id="UP000616499">
    <property type="component" value="Unassembled WGS sequence"/>
</dbReference>
<gene>
    <name evidence="11" type="ORF">GCM10009425_14210</name>
</gene>
<accession>A0ABQ2GNL8</accession>
<dbReference type="PANTHER" id="PTHR33693:SF9">
    <property type="entry name" value="TYPE-4 URACIL-DNA GLYCOSYLASE"/>
    <property type="match status" value="1"/>
</dbReference>
<name>A0ABQ2GNL8_9PSED</name>
<dbReference type="Pfam" id="PF13566">
    <property type="entry name" value="DUF4130"/>
    <property type="match status" value="1"/>
</dbReference>
<dbReference type="InterPro" id="IPR005122">
    <property type="entry name" value="Uracil-DNA_glycosylase-like"/>
</dbReference>
<dbReference type="NCBIfam" id="TIGR00758">
    <property type="entry name" value="UDG_fam4"/>
    <property type="match status" value="1"/>
</dbReference>
<keyword evidence="5" id="KW-0227">DNA damage</keyword>
<dbReference type="SMART" id="SM00986">
    <property type="entry name" value="UDG"/>
    <property type="match status" value="1"/>
</dbReference>
<dbReference type="EMBL" id="BMNW01000003">
    <property type="protein sequence ID" value="GGM04089.1"/>
    <property type="molecule type" value="Genomic_DNA"/>
</dbReference>
<evidence type="ECO:0000259" key="10">
    <source>
        <dbReference type="SMART" id="SM00986"/>
    </source>
</evidence>
<evidence type="ECO:0000256" key="6">
    <source>
        <dbReference type="ARBA" id="ARBA00022801"/>
    </source>
</evidence>
<dbReference type="InterPro" id="IPR051536">
    <property type="entry name" value="UDG_Type-4/5"/>
</dbReference>
<dbReference type="NCBIfam" id="TIGR03914">
    <property type="entry name" value="UDG_fam_dom"/>
    <property type="match status" value="1"/>
</dbReference>
<evidence type="ECO:0000256" key="3">
    <source>
        <dbReference type="ARBA" id="ARBA00022485"/>
    </source>
</evidence>
<feature type="domain" description="Uracil-DNA glycosylase-like" evidence="10">
    <location>
        <begin position="306"/>
        <end position="460"/>
    </location>
</feature>
<evidence type="ECO:0000256" key="1">
    <source>
        <dbReference type="ARBA" id="ARBA00006521"/>
    </source>
</evidence>
<dbReference type="InterPro" id="IPR025404">
    <property type="entry name" value="DUF4130"/>
</dbReference>
<evidence type="ECO:0000256" key="5">
    <source>
        <dbReference type="ARBA" id="ARBA00022763"/>
    </source>
</evidence>
<keyword evidence="7" id="KW-0408">Iron</keyword>
<keyword evidence="6" id="KW-0378">Hydrolase</keyword>
<keyword evidence="3" id="KW-0004">4Fe-4S</keyword>
<evidence type="ECO:0000313" key="12">
    <source>
        <dbReference type="Proteomes" id="UP000616499"/>
    </source>
</evidence>
<dbReference type="PANTHER" id="PTHR33693">
    <property type="entry name" value="TYPE-5 URACIL-DNA GLYCOSYLASE"/>
    <property type="match status" value="1"/>
</dbReference>
<keyword evidence="8" id="KW-0411">Iron-sulfur</keyword>
<organism evidence="11 12">
    <name type="scientific">Pseudomonas asuensis</name>
    <dbReference type="NCBI Taxonomy" id="1825787"/>
    <lineage>
        <taxon>Bacteria</taxon>
        <taxon>Pseudomonadati</taxon>
        <taxon>Pseudomonadota</taxon>
        <taxon>Gammaproteobacteria</taxon>
        <taxon>Pseudomonadales</taxon>
        <taxon>Pseudomonadaceae</taxon>
        <taxon>Pseudomonas</taxon>
    </lineage>
</organism>
<keyword evidence="4" id="KW-0479">Metal-binding</keyword>
<dbReference type="Pfam" id="PF03167">
    <property type="entry name" value="UDG"/>
    <property type="match status" value="1"/>
</dbReference>
<dbReference type="InterPro" id="IPR005273">
    <property type="entry name" value="Ura-DNA_glyco_family4"/>
</dbReference>
<keyword evidence="9" id="KW-0234">DNA repair</keyword>
<reference evidence="12" key="1">
    <citation type="journal article" date="2019" name="Int. J. Syst. Evol. Microbiol.">
        <title>The Global Catalogue of Microorganisms (GCM) 10K type strain sequencing project: providing services to taxonomists for standard genome sequencing and annotation.</title>
        <authorList>
            <consortium name="The Broad Institute Genomics Platform"/>
            <consortium name="The Broad Institute Genome Sequencing Center for Infectious Disease"/>
            <person name="Wu L."/>
            <person name="Ma J."/>
        </authorList>
    </citation>
    <scope>NUCLEOTIDE SEQUENCE [LARGE SCALE GENOMIC DNA]</scope>
    <source>
        <strain evidence="12">JCM 13501</strain>
    </source>
</reference>
<evidence type="ECO:0000313" key="11">
    <source>
        <dbReference type="EMBL" id="GGM04089.1"/>
    </source>
</evidence>
<sequence>MIMRTVSFDGSFAGWRCIARQLLEQDVAPSEISWQTEHLVGDLFAGTSEQPETVSSAIRVPKQLAELLSLAACYRHAQRWALLYRVLWRVVRGDQAAMLAGDEDGSELHRWAKAVRRETHHLHAFLRFKHRGEHSGNPQYVAWHEPAHDVLALAAPHFCNRMGNTSWLIATPEAVALWDGKTLAFKAPCPVELQALAKQQRDDGESLWLAYYASTFNPARANPKVMTGHMPKRFWKDLPEGPLIPALLSEARTGTQRTAQAKTVSEQAGKTVPVSAEEVLPVREQLSTLDTCRRCPLWQKATQAVPGEGPLNARLFLVGEQPGDHEDLLGRPFMGPAGQVLDQAIQDAGLQREALYLTNAVKHFKWTPQGRRRKHVTPTTEIAPCRHWLEQELDNVKPDVIVALGATALESLTGKKQGSLAMYMGQATQWKGRRLIVTYHPSYILRVPEEAKREQAQAALTAALVQARQLLEQ</sequence>
<evidence type="ECO:0000256" key="9">
    <source>
        <dbReference type="ARBA" id="ARBA00023204"/>
    </source>
</evidence>
<comment type="similarity">
    <text evidence="1">Belongs to the uracil-DNA glycosylase (UDG) superfamily. Type 4 (UDGa) family.</text>
</comment>
<evidence type="ECO:0000256" key="2">
    <source>
        <dbReference type="ARBA" id="ARBA00019403"/>
    </source>
</evidence>
<dbReference type="InterPro" id="IPR036895">
    <property type="entry name" value="Uracil-DNA_glycosylase-like_sf"/>
</dbReference>
<dbReference type="NCBIfam" id="TIGR03915">
    <property type="entry name" value="SAM_7_link_chp"/>
    <property type="match status" value="1"/>
</dbReference>